<reference evidence="1 2" key="1">
    <citation type="submission" date="2015-07" db="EMBL/GenBank/DDBJ databases">
        <authorList>
            <consortium name="Pathogen Informatics"/>
        </authorList>
    </citation>
    <scope>NUCLEOTIDE SEQUENCE [LARGE SCALE GENOMIC DNA]</scope>
    <source>
        <strain evidence="1 2">A325</strain>
    </source>
</reference>
<protein>
    <submittedName>
        <fullName evidence="1">Uncharacterized protein</fullName>
    </submittedName>
</protein>
<proteinExistence type="predicted"/>
<evidence type="ECO:0000313" key="1">
    <source>
        <dbReference type="EMBL" id="CSB89651.1"/>
    </source>
</evidence>
<dbReference type="Proteomes" id="UP000046067">
    <property type="component" value="Unassembled WGS sequence"/>
</dbReference>
<organism evidence="1 2">
    <name type="scientific">Vibrio cholerae</name>
    <dbReference type="NCBI Taxonomy" id="666"/>
    <lineage>
        <taxon>Bacteria</taxon>
        <taxon>Pseudomonadati</taxon>
        <taxon>Pseudomonadota</taxon>
        <taxon>Gammaproteobacteria</taxon>
        <taxon>Vibrionales</taxon>
        <taxon>Vibrionaceae</taxon>
        <taxon>Vibrio</taxon>
    </lineage>
</organism>
<dbReference type="EMBL" id="CWQJ01000006">
    <property type="protein sequence ID" value="CSB89651.1"/>
    <property type="molecule type" value="Genomic_DNA"/>
</dbReference>
<sequence length="87" mass="9904">MVYLTTVLIVLPRHAMVICGLPLGKAWCDITASIFKCLIATHKLEWLTPELAPYYPWITMGCWWLVLEGVSRTDRVMAGNLFVLRPV</sequence>
<gene>
    <name evidence="1" type="ORF">ERS013201_01248</name>
</gene>
<accession>A0A655WF12</accession>
<evidence type="ECO:0000313" key="2">
    <source>
        <dbReference type="Proteomes" id="UP000046067"/>
    </source>
</evidence>
<dbReference type="AlphaFoldDB" id="A0A655WF12"/>
<name>A0A655WF12_VIBCL</name>